<dbReference type="InterPro" id="IPR052710">
    <property type="entry name" value="CAAX_protease"/>
</dbReference>
<dbReference type="EMBL" id="QNUX01000003">
    <property type="protein sequence ID" value="RBN51081.1"/>
    <property type="molecule type" value="Genomic_DNA"/>
</dbReference>
<feature type="transmembrane region" description="Helical" evidence="1">
    <location>
        <begin position="214"/>
        <end position="232"/>
    </location>
</feature>
<feature type="transmembrane region" description="Helical" evidence="1">
    <location>
        <begin position="29"/>
        <end position="46"/>
    </location>
</feature>
<dbReference type="PANTHER" id="PTHR36435:SF1">
    <property type="entry name" value="CAAX AMINO TERMINAL PROTEASE FAMILY PROTEIN"/>
    <property type="match status" value="1"/>
</dbReference>
<proteinExistence type="predicted"/>
<dbReference type="GO" id="GO:0080120">
    <property type="term" value="P:CAAX-box protein maturation"/>
    <property type="evidence" value="ECO:0007669"/>
    <property type="project" value="UniProtKB-ARBA"/>
</dbReference>
<dbReference type="Pfam" id="PF02517">
    <property type="entry name" value="Rce1-like"/>
    <property type="match status" value="1"/>
</dbReference>
<gene>
    <name evidence="3" type="ORF">DR980_04465</name>
</gene>
<dbReference type="AlphaFoldDB" id="A0A366B2H3"/>
<dbReference type="InterPro" id="IPR003675">
    <property type="entry name" value="Rce1/LyrA-like_dom"/>
</dbReference>
<dbReference type="GO" id="GO:0004175">
    <property type="term" value="F:endopeptidase activity"/>
    <property type="evidence" value="ECO:0007669"/>
    <property type="project" value="UniProtKB-ARBA"/>
</dbReference>
<reference evidence="3 4" key="1">
    <citation type="submission" date="2018-07" db="EMBL/GenBank/DDBJ databases">
        <title>Complete genome sequence of Flavobacterium psychrolimnae LMG 22018.</title>
        <authorList>
            <person name="Kim D.-U."/>
        </authorList>
    </citation>
    <scope>NUCLEOTIDE SEQUENCE [LARGE SCALE GENOMIC DNA]</scope>
    <source>
        <strain evidence="3 4">LMG 22018</strain>
    </source>
</reference>
<comment type="caution">
    <text evidence="3">The sequence shown here is derived from an EMBL/GenBank/DDBJ whole genome shotgun (WGS) entry which is preliminary data.</text>
</comment>
<feature type="transmembrane region" description="Helical" evidence="1">
    <location>
        <begin position="137"/>
        <end position="157"/>
    </location>
</feature>
<feature type="transmembrane region" description="Helical" evidence="1">
    <location>
        <begin position="97"/>
        <end position="117"/>
    </location>
</feature>
<organism evidence="3 4">
    <name type="scientific">Flavobacterium psychrolimnae</name>
    <dbReference type="NCBI Taxonomy" id="249351"/>
    <lineage>
        <taxon>Bacteria</taxon>
        <taxon>Pseudomonadati</taxon>
        <taxon>Bacteroidota</taxon>
        <taxon>Flavobacteriia</taxon>
        <taxon>Flavobacteriales</taxon>
        <taxon>Flavobacteriaceae</taxon>
        <taxon>Flavobacterium</taxon>
    </lineage>
</organism>
<feature type="transmembrane region" description="Helical" evidence="1">
    <location>
        <begin position="58"/>
        <end position="76"/>
    </location>
</feature>
<keyword evidence="1" id="KW-0812">Transmembrane</keyword>
<evidence type="ECO:0000313" key="3">
    <source>
        <dbReference type="EMBL" id="RBN51081.1"/>
    </source>
</evidence>
<keyword evidence="4" id="KW-1185">Reference proteome</keyword>
<keyword evidence="1" id="KW-1133">Transmembrane helix</keyword>
<dbReference type="PANTHER" id="PTHR36435">
    <property type="entry name" value="SLR1288 PROTEIN"/>
    <property type="match status" value="1"/>
</dbReference>
<feature type="transmembrane region" description="Helical" evidence="1">
    <location>
        <begin position="164"/>
        <end position="184"/>
    </location>
</feature>
<evidence type="ECO:0000313" key="4">
    <source>
        <dbReference type="Proteomes" id="UP000253676"/>
    </source>
</evidence>
<keyword evidence="1" id="KW-0472">Membrane</keyword>
<sequence length="290" mass="32616">MLGTEHKKIKQQKMAEISNEESYPNIRESWRVVGTIILFSILFIPIKMIFETTLGKELTSLIYYVLTMGITFLIIHRKRINRQETSNYDFGIGSIKIVLLLCFATAAILIGIKFPIISQIPIPDFIQKIFLDDGSSTGVYSFITIVIAAPILEELIFRGIILNGLLKSYSPLKSIIISSLLFGLVHLNPWQFIGASIGGILSGWVYFKTKKITLPIIIHMTNNSLAFIGQYFSSRNVNLTKSISSEYSLTELYGGTTNLIVILTIAITIALSSIYLLDKEFRKKKKNSYA</sequence>
<dbReference type="Proteomes" id="UP000253676">
    <property type="component" value="Unassembled WGS sequence"/>
</dbReference>
<feature type="transmembrane region" description="Helical" evidence="1">
    <location>
        <begin position="190"/>
        <end position="207"/>
    </location>
</feature>
<evidence type="ECO:0000256" key="1">
    <source>
        <dbReference type="SAM" id="Phobius"/>
    </source>
</evidence>
<feature type="transmembrane region" description="Helical" evidence="1">
    <location>
        <begin position="252"/>
        <end position="277"/>
    </location>
</feature>
<accession>A0A366B2H3</accession>
<protein>
    <recommendedName>
        <fullName evidence="2">CAAX prenyl protease 2/Lysostaphin resistance protein A-like domain-containing protein</fullName>
    </recommendedName>
</protein>
<name>A0A366B2H3_9FLAO</name>
<evidence type="ECO:0000259" key="2">
    <source>
        <dbReference type="Pfam" id="PF02517"/>
    </source>
</evidence>
<feature type="domain" description="CAAX prenyl protease 2/Lysostaphin resistance protein A-like" evidence="2">
    <location>
        <begin position="139"/>
        <end position="224"/>
    </location>
</feature>